<dbReference type="AlphaFoldDB" id="A0A2A4YK48"/>
<dbReference type="Pfam" id="PF02151">
    <property type="entry name" value="UVR"/>
    <property type="match status" value="1"/>
</dbReference>
<accession>A0A2A4YK48</accession>
<dbReference type="Gene3D" id="4.10.860.10">
    <property type="entry name" value="UVR domain"/>
    <property type="match status" value="1"/>
</dbReference>
<dbReference type="PROSITE" id="PS50151">
    <property type="entry name" value="UVR"/>
    <property type="match status" value="1"/>
</dbReference>
<proteinExistence type="predicted"/>
<feature type="domain" description="UVR" evidence="1">
    <location>
        <begin position="37"/>
        <end position="72"/>
    </location>
</feature>
<dbReference type="InterPro" id="IPR001943">
    <property type="entry name" value="UVR_dom"/>
</dbReference>
<dbReference type="Proteomes" id="UP000217838">
    <property type="component" value="Unassembled WGS sequence"/>
</dbReference>
<name>A0A2A4YK48_UNCAE</name>
<dbReference type="EMBL" id="NVUU01000030">
    <property type="protein sequence ID" value="PCI94980.1"/>
    <property type="molecule type" value="Genomic_DNA"/>
</dbReference>
<dbReference type="SUPFAM" id="SSF46600">
    <property type="entry name" value="C-terminal UvrC-binding domain of UvrB"/>
    <property type="match status" value="1"/>
</dbReference>
<evidence type="ECO:0000259" key="1">
    <source>
        <dbReference type="PROSITE" id="PS50151"/>
    </source>
</evidence>
<evidence type="ECO:0000313" key="3">
    <source>
        <dbReference type="Proteomes" id="UP000217838"/>
    </source>
</evidence>
<evidence type="ECO:0000313" key="2">
    <source>
        <dbReference type="EMBL" id="PCI94980.1"/>
    </source>
</evidence>
<organism evidence="2 3">
    <name type="scientific">Aerophobetes bacterium</name>
    <dbReference type="NCBI Taxonomy" id="2030807"/>
    <lineage>
        <taxon>Bacteria</taxon>
        <taxon>Candidatus Aerophobota</taxon>
    </lineage>
</organism>
<reference evidence="3" key="1">
    <citation type="submission" date="2017-08" db="EMBL/GenBank/DDBJ databases">
        <title>A dynamic microbial community with high functional redundancy inhabits the cold, oxic subseafloor aquifer.</title>
        <authorList>
            <person name="Tully B.J."/>
            <person name="Wheat C.G."/>
            <person name="Glazer B.T."/>
            <person name="Huber J.A."/>
        </authorList>
    </citation>
    <scope>NUCLEOTIDE SEQUENCE [LARGE SCALE GENOMIC DNA]</scope>
</reference>
<dbReference type="InterPro" id="IPR036876">
    <property type="entry name" value="UVR_dom_sf"/>
</dbReference>
<comment type="caution">
    <text evidence="2">The sequence shown here is derived from an EMBL/GenBank/DDBJ whole genome shotgun (WGS) entry which is preliminary data.</text>
</comment>
<protein>
    <recommendedName>
        <fullName evidence="1">UVR domain-containing protein</fullName>
    </recommendedName>
</protein>
<sequence length="80" mass="9708">MKKEIMEDLSETFFGATDEERLGIEHKEIMLSKEQIKKNIKYYEDAMRNAAKEMRFEDAAKFRDHLRHYKDLEILEDRPL</sequence>
<gene>
    <name evidence="2" type="ORF">COB11_03120</name>
</gene>